<organism evidence="1 2">
    <name type="scientific">Thiothrix lacustris</name>
    <dbReference type="NCBI Taxonomy" id="525917"/>
    <lineage>
        <taxon>Bacteria</taxon>
        <taxon>Pseudomonadati</taxon>
        <taxon>Pseudomonadota</taxon>
        <taxon>Gammaproteobacteria</taxon>
        <taxon>Thiotrichales</taxon>
        <taxon>Thiotrichaceae</taxon>
        <taxon>Thiothrix</taxon>
    </lineage>
</organism>
<evidence type="ECO:0000313" key="1">
    <source>
        <dbReference type="EMBL" id="OQX16372.1"/>
    </source>
</evidence>
<dbReference type="Proteomes" id="UP000192491">
    <property type="component" value="Unassembled WGS sequence"/>
</dbReference>
<reference evidence="1 2" key="1">
    <citation type="submission" date="2017-01" db="EMBL/GenBank/DDBJ databases">
        <title>Novel large sulfur bacteria in the metagenomes of groundwater-fed chemosynthetic microbial mats in the Lake Huron basin.</title>
        <authorList>
            <person name="Sharrar A.M."/>
            <person name="Flood B.E."/>
            <person name="Bailey J.V."/>
            <person name="Jones D.S."/>
            <person name="Biddanda B."/>
            <person name="Ruberg S.A."/>
            <person name="Marcus D.N."/>
            <person name="Dick G.J."/>
        </authorList>
    </citation>
    <scope>NUCLEOTIDE SEQUENCE [LARGE SCALE GENOMIC DNA]</scope>
    <source>
        <strain evidence="1">A8</strain>
    </source>
</reference>
<proteinExistence type="predicted"/>
<gene>
    <name evidence="1" type="ORF">BWK73_04025</name>
</gene>
<protein>
    <submittedName>
        <fullName evidence="1">Uncharacterized protein</fullName>
    </submittedName>
</protein>
<dbReference type="AlphaFoldDB" id="A0A1Y1QXZ2"/>
<dbReference type="EMBL" id="MTEJ01000005">
    <property type="protein sequence ID" value="OQX16372.1"/>
    <property type="molecule type" value="Genomic_DNA"/>
</dbReference>
<name>A0A1Y1QXZ2_9GAMM</name>
<sequence>MHPKVEDLLVSALHKLEADGRPIPHNRWQRALSKTVSALVPAFHHSPWMEWEYGTWVGAFAGYDEVGRQLGEANVLPEWRATPMNDHWRPFKGPGSRNGHPFNVDAMHEMVHCWDALLVDAATLRDWYCRQYQRDPSVRLSATDLYLMTTIAVSISSFLLRRGDAPTRDGNLPRQAAAAFKVIGGMYAATNRMMSQANPMLLADELDVEAFLQYLEDESLLLSPEMRACAGPVKMIRQIISAAIDPPAETAIHNGFAYLGNDRERAFAYGITCARIDLGVLLYSRSLGHCLRPLLEQTATPAAVRETLLAETELGLADNIPLQAYADVAHNALLHLGNPVPEQTLLNALPLTECLSVDTPPAVVGATCHRLELAMRVFFRQQQAALDALLQKPAPQRTKEAWTPAPGSHFLKELLATYPALTTAL</sequence>
<comment type="caution">
    <text evidence="1">The sequence shown here is derived from an EMBL/GenBank/DDBJ whole genome shotgun (WGS) entry which is preliminary data.</text>
</comment>
<evidence type="ECO:0000313" key="2">
    <source>
        <dbReference type="Proteomes" id="UP000192491"/>
    </source>
</evidence>
<accession>A0A1Y1QXZ2</accession>